<feature type="chain" id="PRO_5047323106" evidence="1">
    <location>
        <begin position="18"/>
        <end position="138"/>
    </location>
</feature>
<feature type="signal peptide" evidence="1">
    <location>
        <begin position="1"/>
        <end position="17"/>
    </location>
</feature>
<dbReference type="RefSeq" id="WP_344174100.1">
    <property type="nucleotide sequence ID" value="NZ_BAAANC010000002.1"/>
</dbReference>
<keyword evidence="1" id="KW-0732">Signal</keyword>
<name>A0ABP4LIY9_9ACTN</name>
<reference evidence="3" key="1">
    <citation type="journal article" date="2019" name="Int. J. Syst. Evol. Microbiol.">
        <title>The Global Catalogue of Microorganisms (GCM) 10K type strain sequencing project: providing services to taxonomists for standard genome sequencing and annotation.</title>
        <authorList>
            <consortium name="The Broad Institute Genomics Platform"/>
            <consortium name="The Broad Institute Genome Sequencing Center for Infectious Disease"/>
            <person name="Wu L."/>
            <person name="Ma J."/>
        </authorList>
    </citation>
    <scope>NUCLEOTIDE SEQUENCE [LARGE SCALE GENOMIC DNA]</scope>
    <source>
        <strain evidence="3">JCM 14303</strain>
    </source>
</reference>
<organism evidence="2 3">
    <name type="scientific">Kribbella lupini</name>
    <dbReference type="NCBI Taxonomy" id="291602"/>
    <lineage>
        <taxon>Bacteria</taxon>
        <taxon>Bacillati</taxon>
        <taxon>Actinomycetota</taxon>
        <taxon>Actinomycetes</taxon>
        <taxon>Propionibacteriales</taxon>
        <taxon>Kribbellaceae</taxon>
        <taxon>Kribbella</taxon>
    </lineage>
</organism>
<evidence type="ECO:0000313" key="3">
    <source>
        <dbReference type="Proteomes" id="UP001500363"/>
    </source>
</evidence>
<gene>
    <name evidence="2" type="ORF">GCM10009741_28240</name>
</gene>
<sequence length="138" mass="14607">MRWVLGVLLLVSLSACAGPEQKLQDAGAQAAREAAAEVGTARVAVQQLLEGNVWAQPANQLVADSEKALDGIVSGFDSQQPETDEAQRLYDEYSKALDDAAKAVTTVRIALTNNDTSAAARQVGVLEKSAQQLTELAR</sequence>
<proteinExistence type="predicted"/>
<protein>
    <submittedName>
        <fullName evidence="2">Uncharacterized protein</fullName>
    </submittedName>
</protein>
<dbReference type="PROSITE" id="PS51257">
    <property type="entry name" value="PROKAR_LIPOPROTEIN"/>
    <property type="match status" value="1"/>
</dbReference>
<dbReference type="EMBL" id="BAAANC010000002">
    <property type="protein sequence ID" value="GAA1525084.1"/>
    <property type="molecule type" value="Genomic_DNA"/>
</dbReference>
<evidence type="ECO:0000256" key="1">
    <source>
        <dbReference type="SAM" id="SignalP"/>
    </source>
</evidence>
<dbReference type="Proteomes" id="UP001500363">
    <property type="component" value="Unassembled WGS sequence"/>
</dbReference>
<keyword evidence="3" id="KW-1185">Reference proteome</keyword>
<accession>A0ABP4LIY9</accession>
<evidence type="ECO:0000313" key="2">
    <source>
        <dbReference type="EMBL" id="GAA1525084.1"/>
    </source>
</evidence>
<comment type="caution">
    <text evidence="2">The sequence shown here is derived from an EMBL/GenBank/DDBJ whole genome shotgun (WGS) entry which is preliminary data.</text>
</comment>